<keyword evidence="1" id="KW-1133">Transmembrane helix</keyword>
<dbReference type="GeneID" id="35591878"/>
<proteinExistence type="predicted"/>
<protein>
    <submittedName>
        <fullName evidence="2">Uncharacterized protein</fullName>
    </submittedName>
</protein>
<accession>A0A2I8VPT7</accession>
<feature type="transmembrane region" description="Helical" evidence="1">
    <location>
        <begin position="366"/>
        <end position="390"/>
    </location>
</feature>
<evidence type="ECO:0000256" key="1">
    <source>
        <dbReference type="SAM" id="Phobius"/>
    </source>
</evidence>
<keyword evidence="1" id="KW-0812">Transmembrane</keyword>
<dbReference type="RefSeq" id="WP_103427604.1">
    <property type="nucleotide sequence ID" value="NZ_CP026309.1"/>
</dbReference>
<dbReference type="EMBL" id="CP026309">
    <property type="protein sequence ID" value="AUV83915.1"/>
    <property type="molecule type" value="Genomic_DNA"/>
</dbReference>
<feature type="transmembrane region" description="Helical" evidence="1">
    <location>
        <begin position="24"/>
        <end position="45"/>
    </location>
</feature>
<feature type="transmembrane region" description="Helical" evidence="1">
    <location>
        <begin position="280"/>
        <end position="301"/>
    </location>
</feature>
<evidence type="ECO:0000313" key="2">
    <source>
        <dbReference type="EMBL" id="AUV83915.1"/>
    </source>
</evidence>
<sequence length="439" mass="46714">MGVAAAHGGAVRGAARESLAVPTWLFLLTGGGVVGASFLLASFVTDRVFIAGIHAWRRALPAPSRLLARVGQVVGVAALVAVVVLGFVGPDTPTRNLAILVVWVGWWGAYLASTYLVGNSWPSVNPFRTLASLLPSLDRSYPEHLGAWPSVLGLLGLVWLEVTSPLAEDPRLLAWVIVAYTVVTLAGCVVFTPERWFSTVDPVSRALAYYGRVAPVERTENGFRLRLPGSALSETRLVTGPDEVAFVVAVLFVTTYDGFVSTGLWAGLARTVVGVGVPPTGVYLGAYLGGFGLFLLAYRLATAVARRTCDTYLTPTELARRFAPALLPIAAGYHLAHNLGTVLTLAPTFLQVLAAPLSPPVNPTVLVVPGWFTALDLAFVLLGHLVAVWVAHATAYDLFPSRLQAVRSQYGVTAVMIAYTMVSLWVVAEPFVTPPFLSS</sequence>
<keyword evidence="1" id="KW-0472">Membrane</keyword>
<gene>
    <name evidence="2" type="ORF">C2R22_07270</name>
</gene>
<reference evidence="2 3" key="1">
    <citation type="submission" date="2018-01" db="EMBL/GenBank/DDBJ databases">
        <title>Complete genome sequence of Salinigranum rubrum GX10T, an extremely halophilic archaeon isolated from a marine solar saltern.</title>
        <authorList>
            <person name="Han S."/>
        </authorList>
    </citation>
    <scope>NUCLEOTIDE SEQUENCE [LARGE SCALE GENOMIC DNA]</scope>
    <source>
        <strain evidence="2 3">GX10</strain>
    </source>
</reference>
<feature type="transmembrane region" description="Helical" evidence="1">
    <location>
        <begin position="141"/>
        <end position="160"/>
    </location>
</feature>
<feature type="transmembrane region" description="Helical" evidence="1">
    <location>
        <begin position="100"/>
        <end position="121"/>
    </location>
</feature>
<name>A0A2I8VPT7_9EURY</name>
<organism evidence="2 3">
    <name type="scientific">Salinigranum rubrum</name>
    <dbReference type="NCBI Taxonomy" id="755307"/>
    <lineage>
        <taxon>Archaea</taxon>
        <taxon>Methanobacteriati</taxon>
        <taxon>Methanobacteriota</taxon>
        <taxon>Stenosarchaea group</taxon>
        <taxon>Halobacteria</taxon>
        <taxon>Halobacteriales</taxon>
        <taxon>Haloferacaceae</taxon>
        <taxon>Salinigranum</taxon>
    </lineage>
</organism>
<feature type="transmembrane region" description="Helical" evidence="1">
    <location>
        <begin position="322"/>
        <end position="346"/>
    </location>
</feature>
<feature type="transmembrane region" description="Helical" evidence="1">
    <location>
        <begin position="410"/>
        <end position="428"/>
    </location>
</feature>
<keyword evidence="3" id="KW-1185">Reference proteome</keyword>
<evidence type="ECO:0000313" key="3">
    <source>
        <dbReference type="Proteomes" id="UP000236584"/>
    </source>
</evidence>
<dbReference type="KEGG" id="srub:C2R22_07270"/>
<feature type="transmembrane region" description="Helical" evidence="1">
    <location>
        <begin position="244"/>
        <end position="268"/>
    </location>
</feature>
<dbReference type="AlphaFoldDB" id="A0A2I8VPT7"/>
<feature type="transmembrane region" description="Helical" evidence="1">
    <location>
        <begin position="172"/>
        <end position="192"/>
    </location>
</feature>
<feature type="transmembrane region" description="Helical" evidence="1">
    <location>
        <begin position="66"/>
        <end position="88"/>
    </location>
</feature>
<dbReference type="Proteomes" id="UP000236584">
    <property type="component" value="Chromosome"/>
</dbReference>